<dbReference type="GO" id="GO:0030313">
    <property type="term" value="C:cell envelope"/>
    <property type="evidence" value="ECO:0007669"/>
    <property type="project" value="UniProtKB-SubCell"/>
</dbReference>
<dbReference type="SUPFAM" id="SSF52833">
    <property type="entry name" value="Thioredoxin-like"/>
    <property type="match status" value="1"/>
</dbReference>
<dbReference type="OrthoDB" id="9815205at2"/>
<dbReference type="Proteomes" id="UP000434850">
    <property type="component" value="Unassembled WGS sequence"/>
</dbReference>
<accession>A0A6I4I594</accession>
<dbReference type="InterPro" id="IPR017937">
    <property type="entry name" value="Thioredoxin_CS"/>
</dbReference>
<dbReference type="Pfam" id="PF08534">
    <property type="entry name" value="Redoxin"/>
    <property type="match status" value="1"/>
</dbReference>
<feature type="signal peptide" evidence="4">
    <location>
        <begin position="1"/>
        <end position="19"/>
    </location>
</feature>
<organism evidence="6 7">
    <name type="scientific">Mucilaginibacter aquatilis</name>
    <dbReference type="NCBI Taxonomy" id="1517760"/>
    <lineage>
        <taxon>Bacteria</taxon>
        <taxon>Pseudomonadati</taxon>
        <taxon>Bacteroidota</taxon>
        <taxon>Sphingobacteriia</taxon>
        <taxon>Sphingobacteriales</taxon>
        <taxon>Sphingobacteriaceae</taxon>
        <taxon>Mucilaginibacter</taxon>
    </lineage>
</organism>
<evidence type="ECO:0000256" key="3">
    <source>
        <dbReference type="ARBA" id="ARBA00023284"/>
    </source>
</evidence>
<keyword evidence="7" id="KW-1185">Reference proteome</keyword>
<evidence type="ECO:0000313" key="7">
    <source>
        <dbReference type="Proteomes" id="UP000434850"/>
    </source>
</evidence>
<keyword evidence="4" id="KW-0732">Signal</keyword>
<dbReference type="EMBL" id="WQLA01000001">
    <property type="protein sequence ID" value="MVN90212.1"/>
    <property type="molecule type" value="Genomic_DNA"/>
</dbReference>
<evidence type="ECO:0000313" key="6">
    <source>
        <dbReference type="EMBL" id="MVN90212.1"/>
    </source>
</evidence>
<dbReference type="PROSITE" id="PS00194">
    <property type="entry name" value="THIOREDOXIN_1"/>
    <property type="match status" value="1"/>
</dbReference>
<sequence>MKNLLMFLVLGMTAFVSKAQDAATDATTLTKIGQQVPVFEFKLNKDKTASINDYKGKIVMLNFFATWCPPCRQEFPRVQKEIWEKYKDNPKFALMAFARQEGWEKVLPFKESNKYTFNILTDESRAIFSLFATQSIPRSVVLDEDGKIIYQSIGYSDKDFSELLTLLDSRLKKPLP</sequence>
<protein>
    <submittedName>
        <fullName evidence="6">Redoxin domain-containing protein</fullName>
    </submittedName>
</protein>
<keyword evidence="3" id="KW-0676">Redox-active center</keyword>
<dbReference type="RefSeq" id="WP_157539978.1">
    <property type="nucleotide sequence ID" value="NZ_WQLA01000001.1"/>
</dbReference>
<dbReference type="InterPro" id="IPR013766">
    <property type="entry name" value="Thioredoxin_domain"/>
</dbReference>
<evidence type="ECO:0000256" key="2">
    <source>
        <dbReference type="ARBA" id="ARBA00022748"/>
    </source>
</evidence>
<dbReference type="GO" id="GO:0016491">
    <property type="term" value="F:oxidoreductase activity"/>
    <property type="evidence" value="ECO:0007669"/>
    <property type="project" value="InterPro"/>
</dbReference>
<dbReference type="PANTHER" id="PTHR42852:SF13">
    <property type="entry name" value="PROTEIN DIPZ"/>
    <property type="match status" value="1"/>
</dbReference>
<dbReference type="InterPro" id="IPR013740">
    <property type="entry name" value="Redoxin"/>
</dbReference>
<reference evidence="6 7" key="1">
    <citation type="submission" date="2019-12" db="EMBL/GenBank/DDBJ databases">
        <title>Mucilaginibacter sp. HME9299 genome sequencing and assembly.</title>
        <authorList>
            <person name="Kang H."/>
            <person name="Kim H."/>
            <person name="Joh K."/>
        </authorList>
    </citation>
    <scope>NUCLEOTIDE SEQUENCE [LARGE SCALE GENOMIC DNA]</scope>
    <source>
        <strain evidence="6 7">HME9299</strain>
    </source>
</reference>
<dbReference type="CDD" id="cd02966">
    <property type="entry name" value="TlpA_like_family"/>
    <property type="match status" value="1"/>
</dbReference>
<dbReference type="PROSITE" id="PS51352">
    <property type="entry name" value="THIOREDOXIN_2"/>
    <property type="match status" value="1"/>
</dbReference>
<gene>
    <name evidence="6" type="ORF">GO816_03650</name>
</gene>
<evidence type="ECO:0000256" key="4">
    <source>
        <dbReference type="SAM" id="SignalP"/>
    </source>
</evidence>
<comment type="caution">
    <text evidence="6">The sequence shown here is derived from an EMBL/GenBank/DDBJ whole genome shotgun (WGS) entry which is preliminary data.</text>
</comment>
<dbReference type="InterPro" id="IPR050553">
    <property type="entry name" value="Thioredoxin_ResA/DsbE_sf"/>
</dbReference>
<comment type="subcellular location">
    <subcellularLocation>
        <location evidence="1">Cell envelope</location>
    </subcellularLocation>
</comment>
<feature type="chain" id="PRO_5026195135" evidence="4">
    <location>
        <begin position="20"/>
        <end position="176"/>
    </location>
</feature>
<dbReference type="AlphaFoldDB" id="A0A6I4I594"/>
<dbReference type="GO" id="GO:0017004">
    <property type="term" value="P:cytochrome complex assembly"/>
    <property type="evidence" value="ECO:0007669"/>
    <property type="project" value="UniProtKB-KW"/>
</dbReference>
<evidence type="ECO:0000256" key="1">
    <source>
        <dbReference type="ARBA" id="ARBA00004196"/>
    </source>
</evidence>
<dbReference type="InterPro" id="IPR036249">
    <property type="entry name" value="Thioredoxin-like_sf"/>
</dbReference>
<keyword evidence="2" id="KW-0201">Cytochrome c-type biogenesis</keyword>
<proteinExistence type="predicted"/>
<dbReference type="Gene3D" id="3.40.30.10">
    <property type="entry name" value="Glutaredoxin"/>
    <property type="match status" value="1"/>
</dbReference>
<name>A0A6I4I594_9SPHI</name>
<feature type="domain" description="Thioredoxin" evidence="5">
    <location>
        <begin position="30"/>
        <end position="172"/>
    </location>
</feature>
<dbReference type="PANTHER" id="PTHR42852">
    <property type="entry name" value="THIOL:DISULFIDE INTERCHANGE PROTEIN DSBE"/>
    <property type="match status" value="1"/>
</dbReference>
<evidence type="ECO:0000259" key="5">
    <source>
        <dbReference type="PROSITE" id="PS51352"/>
    </source>
</evidence>